<name>A0A0F0KPU3_9MICO</name>
<dbReference type="OrthoDB" id="7593365at2"/>
<proteinExistence type="predicted"/>
<dbReference type="InterPro" id="IPR049311">
    <property type="entry name" value="GIY_YIG_cat"/>
</dbReference>
<dbReference type="Proteomes" id="UP000033725">
    <property type="component" value="Unassembled WGS sequence"/>
</dbReference>
<evidence type="ECO:0000313" key="3">
    <source>
        <dbReference type="Proteomes" id="UP000033725"/>
    </source>
</evidence>
<gene>
    <name evidence="2" type="ORF">RN51_01633</name>
</gene>
<dbReference type="AlphaFoldDB" id="A0A0F0KPU3"/>
<sequence length="190" mass="20515">MPDHSLTAERILNPLTLHSAADVSGAPASPGIYGWWMRKGALDVPEAPYQEQDGHQLLYVGISPRKPSAAGRVSNGNLRKRLVTHATKNASQSTLRRTLGVLLTDELGLTLGVHGGREHYGAQGEALISRWLIENARVAWAVDPEPWKSEDELLADATLALNLDGRTDAFARSVSDRRRVALAAARAAAL</sequence>
<dbReference type="EMBL" id="JYIV01000024">
    <property type="protein sequence ID" value="KJL22888.1"/>
    <property type="molecule type" value="Genomic_DNA"/>
</dbReference>
<dbReference type="Pfam" id="PF20815">
    <property type="entry name" value="GIY_YIG_2"/>
    <property type="match status" value="1"/>
</dbReference>
<dbReference type="PATRIC" id="fig|82380.10.peg.1642"/>
<feature type="domain" description="GIY-YIG catalytic" evidence="1">
    <location>
        <begin position="31"/>
        <end position="170"/>
    </location>
</feature>
<reference evidence="2 3" key="1">
    <citation type="submission" date="2015-02" db="EMBL/GenBank/DDBJ databases">
        <title>Draft genome sequences of ten Microbacterium spp. with emphasis on heavy metal contaminated environments.</title>
        <authorList>
            <person name="Corretto E."/>
        </authorList>
    </citation>
    <scope>NUCLEOTIDE SEQUENCE [LARGE SCALE GENOMIC DNA]</scope>
    <source>
        <strain evidence="2 3">BEL163</strain>
    </source>
</reference>
<organism evidence="2 3">
    <name type="scientific">Microbacterium oxydans</name>
    <dbReference type="NCBI Taxonomy" id="82380"/>
    <lineage>
        <taxon>Bacteria</taxon>
        <taxon>Bacillati</taxon>
        <taxon>Actinomycetota</taxon>
        <taxon>Actinomycetes</taxon>
        <taxon>Micrococcales</taxon>
        <taxon>Microbacteriaceae</taxon>
        <taxon>Microbacterium</taxon>
    </lineage>
</organism>
<dbReference type="RefSeq" id="WP_156149133.1">
    <property type="nucleotide sequence ID" value="NZ_JYIV01000024.1"/>
</dbReference>
<protein>
    <recommendedName>
        <fullName evidence="1">GIY-YIG catalytic domain-containing protein</fullName>
    </recommendedName>
</protein>
<accession>A0A0F0KPU3</accession>
<comment type="caution">
    <text evidence="2">The sequence shown here is derived from an EMBL/GenBank/DDBJ whole genome shotgun (WGS) entry which is preliminary data.</text>
</comment>
<evidence type="ECO:0000259" key="1">
    <source>
        <dbReference type="Pfam" id="PF20815"/>
    </source>
</evidence>
<evidence type="ECO:0000313" key="2">
    <source>
        <dbReference type="EMBL" id="KJL22888.1"/>
    </source>
</evidence>